<feature type="domain" description="Condensation" evidence="1">
    <location>
        <begin position="1"/>
        <end position="98"/>
    </location>
</feature>
<dbReference type="SUPFAM" id="SSF52777">
    <property type="entry name" value="CoA-dependent acyltransferases"/>
    <property type="match status" value="1"/>
</dbReference>
<comment type="caution">
    <text evidence="2">The sequence shown here is derived from an EMBL/GenBank/DDBJ whole genome shotgun (WGS) entry which is preliminary data.</text>
</comment>
<reference evidence="2 3" key="1">
    <citation type="submission" date="2014-01" db="EMBL/GenBank/DDBJ databases">
        <authorList>
            <person name="Dobos K."/>
            <person name="Lenaerts A."/>
            <person name="Ordway D."/>
            <person name="DeGroote M.A."/>
            <person name="Parker T."/>
            <person name="Sizemore C."/>
            <person name="Tallon L.J."/>
            <person name="Sadzewicz L.K."/>
            <person name="Sengamalay N."/>
            <person name="Fraser C.M."/>
            <person name="Hine E."/>
            <person name="Shefchek K.A."/>
            <person name="Das S.P."/>
            <person name="Tettelin H."/>
        </authorList>
    </citation>
    <scope>NUCLEOTIDE SEQUENCE [LARGE SCALE GENOMIC DNA]</scope>
    <source>
        <strain evidence="2 3">Harvey</strain>
    </source>
</reference>
<accession>A0ABN0QMB3</accession>
<proteinExistence type="predicted"/>
<organism evidence="2 3">
    <name type="scientific">Mycobacterium ulcerans str. Harvey</name>
    <dbReference type="NCBI Taxonomy" id="1299332"/>
    <lineage>
        <taxon>Bacteria</taxon>
        <taxon>Bacillati</taxon>
        <taxon>Actinomycetota</taxon>
        <taxon>Actinomycetes</taxon>
        <taxon>Mycobacteriales</taxon>
        <taxon>Mycobacteriaceae</taxon>
        <taxon>Mycobacterium</taxon>
        <taxon>Mycobacterium ulcerans group</taxon>
    </lineage>
</organism>
<dbReference type="Proteomes" id="UP000020681">
    <property type="component" value="Unassembled WGS sequence"/>
</dbReference>
<dbReference type="PANTHER" id="PTHR45527">
    <property type="entry name" value="NONRIBOSOMAL PEPTIDE SYNTHETASE"/>
    <property type="match status" value="1"/>
</dbReference>
<dbReference type="PANTHER" id="PTHR45527:SF1">
    <property type="entry name" value="FATTY ACID SYNTHASE"/>
    <property type="match status" value="1"/>
</dbReference>
<name>A0ABN0QMB3_MYCUL</name>
<evidence type="ECO:0000313" key="3">
    <source>
        <dbReference type="Proteomes" id="UP000020681"/>
    </source>
</evidence>
<dbReference type="Pfam" id="PF00668">
    <property type="entry name" value="Condensation"/>
    <property type="match status" value="1"/>
</dbReference>
<dbReference type="EMBL" id="JAOL01000188">
    <property type="protein sequence ID" value="EUA85840.1"/>
    <property type="molecule type" value="Genomic_DNA"/>
</dbReference>
<dbReference type="Gene3D" id="3.30.559.30">
    <property type="entry name" value="Nonribosomal peptide synthetase, condensation domain"/>
    <property type="match status" value="1"/>
</dbReference>
<dbReference type="InterPro" id="IPR001242">
    <property type="entry name" value="Condensation_dom"/>
</dbReference>
<evidence type="ECO:0000313" key="2">
    <source>
        <dbReference type="EMBL" id="EUA85840.1"/>
    </source>
</evidence>
<protein>
    <submittedName>
        <fullName evidence="2">Condensation domain protein</fullName>
    </submittedName>
</protein>
<keyword evidence="3" id="KW-1185">Reference proteome</keyword>
<sequence>MGRMAASDDVVTGLVVNGRPETEDAESVLGMFLNTVPLRIRLNAASYAALLDGVFAAEHDGLPHRRVPLRTIQRDNGIGRLFDTAFNYVDLDPAKAEDSVTEQATVLRRKIQDN</sequence>
<evidence type="ECO:0000259" key="1">
    <source>
        <dbReference type="Pfam" id="PF00668"/>
    </source>
</evidence>
<gene>
    <name evidence="2" type="ORF">I551_7751</name>
</gene>